<organism evidence="3 5">
    <name type="scientific">Enterococcus haemoperoxidus ATCC BAA-382</name>
    <dbReference type="NCBI Taxonomy" id="1158608"/>
    <lineage>
        <taxon>Bacteria</taxon>
        <taxon>Bacillati</taxon>
        <taxon>Bacillota</taxon>
        <taxon>Bacilli</taxon>
        <taxon>Lactobacillales</taxon>
        <taxon>Enterococcaceae</taxon>
        <taxon>Enterococcus</taxon>
    </lineage>
</organism>
<evidence type="ECO:0000313" key="4">
    <source>
        <dbReference type="EMBL" id="EOT60181.1"/>
    </source>
</evidence>
<sequence length="436" mass="51018">MDISLLALLFTLNYLEVCWFVGYKKYFSFNQTIFLTSFIIFQVLMNYLIGGKISIYLFAPFMIIQFFFIIYSLKSWTLAALYTLLQNTIVIGSWAIPWDPAYILSTTDVISYQQLDFYRPIAIILQQILLFTFIVIAKKISIRYNIFTSISHLQKRYVLQSILCFILLVSLTAIRQIILQADFLKFRIEQYFFLTIILLSLSSIFCYIVYMISHSYQQQQQVSFLAKKLTQETEKISLANEFKHDYRNILLSLNTYLNENQIDEAKKYLSSITEYSNTFIEADYFSQISTINIPPVQGILITFSENCLKNNVPIQFLISQNISYLDITINLLDFIRCLSILLDNALEASLEVTNPLIKVTIEQRDHSIFVEVKNRTDHSISIEKILKNNFTTKKDHQGKGLHIFIKLLKQYRKTSYSFTQENNFFAAKFALPQKEE</sequence>
<evidence type="ECO:0000259" key="2">
    <source>
        <dbReference type="Pfam" id="PF14501"/>
    </source>
</evidence>
<accession>R2SND1</accession>
<evidence type="ECO:0000313" key="3">
    <source>
        <dbReference type="EMBL" id="EOH96685.1"/>
    </source>
</evidence>
<dbReference type="OrthoDB" id="2176822at2"/>
<feature type="transmembrane region" description="Helical" evidence="1">
    <location>
        <begin position="55"/>
        <end position="73"/>
    </location>
</feature>
<dbReference type="EMBL" id="AJAR01000016">
    <property type="protein sequence ID" value="EOH96685.1"/>
    <property type="molecule type" value="Genomic_DNA"/>
</dbReference>
<keyword evidence="6" id="KW-1185">Reference proteome</keyword>
<feature type="transmembrane region" description="Helical" evidence="1">
    <location>
        <begin position="117"/>
        <end position="136"/>
    </location>
</feature>
<dbReference type="PANTHER" id="PTHR40448">
    <property type="entry name" value="TWO-COMPONENT SENSOR HISTIDINE KINASE"/>
    <property type="match status" value="1"/>
</dbReference>
<evidence type="ECO:0000313" key="6">
    <source>
        <dbReference type="Proteomes" id="UP000014197"/>
    </source>
</evidence>
<gene>
    <name evidence="4" type="ORF">I583_02816</name>
    <name evidence="3" type="ORF">UAW_01850</name>
</gene>
<dbReference type="InterPro" id="IPR032834">
    <property type="entry name" value="NatK-like_C"/>
</dbReference>
<keyword evidence="1" id="KW-1133">Transmembrane helix</keyword>
<evidence type="ECO:0000256" key="1">
    <source>
        <dbReference type="SAM" id="Phobius"/>
    </source>
</evidence>
<comment type="caution">
    <text evidence="3">The sequence shown here is derived from an EMBL/GenBank/DDBJ whole genome shotgun (WGS) entry which is preliminary data.</text>
</comment>
<proteinExistence type="predicted"/>
<dbReference type="SUPFAM" id="SSF55874">
    <property type="entry name" value="ATPase domain of HSP90 chaperone/DNA topoisomerase II/histidine kinase"/>
    <property type="match status" value="1"/>
</dbReference>
<reference evidence="4 6" key="2">
    <citation type="submission" date="2013-03" db="EMBL/GenBank/DDBJ databases">
        <title>The Genome Sequence of Enterococcus haemoperoxidus BAA-382 (PacBio/Illumina hybrid assembly).</title>
        <authorList>
            <consortium name="The Broad Institute Genomics Platform"/>
            <consortium name="The Broad Institute Genome Sequencing Center for Infectious Disease"/>
            <person name="Earl A."/>
            <person name="Russ C."/>
            <person name="Gilmore M."/>
            <person name="Surin D."/>
            <person name="Walker B."/>
            <person name="Young S."/>
            <person name="Zeng Q."/>
            <person name="Gargeya S."/>
            <person name="Fitzgerald M."/>
            <person name="Haas B."/>
            <person name="Abouelleil A."/>
            <person name="Allen A.W."/>
            <person name="Alvarado L."/>
            <person name="Arachchi H.M."/>
            <person name="Berlin A.M."/>
            <person name="Chapman S.B."/>
            <person name="Gainer-Dewar J."/>
            <person name="Goldberg J."/>
            <person name="Griggs A."/>
            <person name="Gujja S."/>
            <person name="Hansen M."/>
            <person name="Howarth C."/>
            <person name="Imamovic A."/>
            <person name="Ireland A."/>
            <person name="Larimer J."/>
            <person name="McCowan C."/>
            <person name="Murphy C."/>
            <person name="Pearson M."/>
            <person name="Poon T.W."/>
            <person name="Priest M."/>
            <person name="Roberts A."/>
            <person name="Saif S."/>
            <person name="Shea T."/>
            <person name="Sisk P."/>
            <person name="Sykes S."/>
            <person name="Wortman J."/>
            <person name="Nusbaum C."/>
            <person name="Birren B."/>
        </authorList>
    </citation>
    <scope>NUCLEOTIDE SEQUENCE [LARGE SCALE GENOMIC DNA]</scope>
    <source>
        <strain evidence="4 6">ATCC BAA-382</strain>
    </source>
</reference>
<dbReference type="AlphaFoldDB" id="R2SND1"/>
<feature type="transmembrane region" description="Helical" evidence="1">
    <location>
        <begin position="80"/>
        <end position="97"/>
    </location>
</feature>
<dbReference type="InterPro" id="IPR036890">
    <property type="entry name" value="HATPase_C_sf"/>
</dbReference>
<dbReference type="EMBL" id="ASVY01000003">
    <property type="protein sequence ID" value="EOT60181.1"/>
    <property type="molecule type" value="Genomic_DNA"/>
</dbReference>
<keyword evidence="1" id="KW-0472">Membrane</keyword>
<name>R2SND1_9ENTE</name>
<feature type="transmembrane region" description="Helical" evidence="1">
    <location>
        <begin position="6"/>
        <end position="23"/>
    </location>
</feature>
<keyword evidence="1" id="KW-0812">Transmembrane</keyword>
<dbReference type="eggNOG" id="COG3290">
    <property type="taxonomic scope" value="Bacteria"/>
</dbReference>
<dbReference type="STRING" id="155618.RV06_GL000918"/>
<dbReference type="PATRIC" id="fig|1158608.3.peg.1824"/>
<reference evidence="3 5" key="1">
    <citation type="submission" date="2013-02" db="EMBL/GenBank/DDBJ databases">
        <title>The Genome Sequence of Enterococcus haemoperoxidus BAA-382.</title>
        <authorList>
            <consortium name="The Broad Institute Genome Sequencing Platform"/>
            <consortium name="The Broad Institute Genome Sequencing Center for Infectious Disease"/>
            <person name="Earl A.M."/>
            <person name="Gilmore M.S."/>
            <person name="Lebreton F."/>
            <person name="Walker B."/>
            <person name="Young S.K."/>
            <person name="Zeng Q."/>
            <person name="Gargeya S."/>
            <person name="Fitzgerald M."/>
            <person name="Haas B."/>
            <person name="Abouelleil A."/>
            <person name="Alvarado L."/>
            <person name="Arachchi H.M."/>
            <person name="Berlin A.M."/>
            <person name="Chapman S.B."/>
            <person name="Dewar J."/>
            <person name="Goldberg J."/>
            <person name="Griggs A."/>
            <person name="Gujja S."/>
            <person name="Hansen M."/>
            <person name="Howarth C."/>
            <person name="Imamovic A."/>
            <person name="Larimer J."/>
            <person name="McCowan C."/>
            <person name="Murphy C."/>
            <person name="Neiman D."/>
            <person name="Pearson M."/>
            <person name="Priest M."/>
            <person name="Roberts A."/>
            <person name="Saif S."/>
            <person name="Shea T."/>
            <person name="Sisk P."/>
            <person name="Sykes S."/>
            <person name="Wortman J."/>
            <person name="Nusbaum C."/>
            <person name="Birren B."/>
        </authorList>
    </citation>
    <scope>NUCLEOTIDE SEQUENCE [LARGE SCALE GENOMIC DNA]</scope>
    <source>
        <strain evidence="3 5">ATCC BAA-382</strain>
    </source>
</reference>
<dbReference type="Pfam" id="PF14501">
    <property type="entry name" value="HATPase_c_5"/>
    <property type="match status" value="1"/>
</dbReference>
<dbReference type="Proteomes" id="UP000013858">
    <property type="component" value="Unassembled WGS sequence"/>
</dbReference>
<feature type="transmembrane region" description="Helical" evidence="1">
    <location>
        <begin position="157"/>
        <end position="178"/>
    </location>
</feature>
<dbReference type="GO" id="GO:0042802">
    <property type="term" value="F:identical protein binding"/>
    <property type="evidence" value="ECO:0007669"/>
    <property type="project" value="TreeGrafter"/>
</dbReference>
<feature type="transmembrane region" description="Helical" evidence="1">
    <location>
        <begin position="32"/>
        <end position="49"/>
    </location>
</feature>
<dbReference type="Gene3D" id="3.30.565.10">
    <property type="entry name" value="Histidine kinase-like ATPase, C-terminal domain"/>
    <property type="match status" value="1"/>
</dbReference>
<feature type="transmembrane region" description="Helical" evidence="1">
    <location>
        <begin position="190"/>
        <end position="210"/>
    </location>
</feature>
<feature type="domain" description="Sensor histidine kinase NatK-like C-terminal" evidence="2">
    <location>
        <begin position="330"/>
        <end position="432"/>
    </location>
</feature>
<dbReference type="PANTHER" id="PTHR40448:SF1">
    <property type="entry name" value="TWO-COMPONENT SENSOR HISTIDINE KINASE"/>
    <property type="match status" value="1"/>
</dbReference>
<dbReference type="Proteomes" id="UP000014197">
    <property type="component" value="Unassembled WGS sequence"/>
</dbReference>
<evidence type="ECO:0000313" key="5">
    <source>
        <dbReference type="Proteomes" id="UP000013858"/>
    </source>
</evidence>
<dbReference type="RefSeq" id="WP_010762052.1">
    <property type="nucleotide sequence ID" value="NZ_KB946316.1"/>
</dbReference>
<protein>
    <recommendedName>
        <fullName evidence="2">Sensor histidine kinase NatK-like C-terminal domain-containing protein</fullName>
    </recommendedName>
</protein>